<dbReference type="InParanoid" id="A0A7I4CMC3"/>
<dbReference type="SUPFAM" id="SSF54001">
    <property type="entry name" value="Cysteine proteinases"/>
    <property type="match status" value="1"/>
</dbReference>
<dbReference type="EC" id="3.4.19.12" evidence="2"/>
<keyword evidence="2" id="KW-0645">Protease</keyword>
<proteinExistence type="inferred from homology"/>
<organism evidence="5 6">
    <name type="scientific">Physcomitrium patens</name>
    <name type="common">Spreading-leaved earth moss</name>
    <name type="synonym">Physcomitrella patens</name>
    <dbReference type="NCBI Taxonomy" id="3218"/>
    <lineage>
        <taxon>Eukaryota</taxon>
        <taxon>Viridiplantae</taxon>
        <taxon>Streptophyta</taxon>
        <taxon>Embryophyta</taxon>
        <taxon>Bryophyta</taxon>
        <taxon>Bryophytina</taxon>
        <taxon>Bryopsida</taxon>
        <taxon>Funariidae</taxon>
        <taxon>Funariales</taxon>
        <taxon>Funariaceae</taxon>
        <taxon>Physcomitrium</taxon>
    </lineage>
</organism>
<evidence type="ECO:0000256" key="3">
    <source>
        <dbReference type="SAM" id="MobiDB-lite"/>
    </source>
</evidence>
<dbReference type="CDD" id="cd02257">
    <property type="entry name" value="Peptidase_C19"/>
    <property type="match status" value="1"/>
</dbReference>
<gene>
    <name evidence="5" type="primary">LOC112276345</name>
</gene>
<evidence type="ECO:0000313" key="5">
    <source>
        <dbReference type="EnsemblPlants" id="Pp3c24_6160V3.4"/>
    </source>
</evidence>
<keyword evidence="2" id="KW-0833">Ubl conjugation pathway</keyword>
<dbReference type="GO" id="GO:0006508">
    <property type="term" value="P:proteolysis"/>
    <property type="evidence" value="ECO:0007669"/>
    <property type="project" value="UniProtKB-KW"/>
</dbReference>
<comment type="function">
    <text evidence="2">Recognizes and hydrolyzes the peptide bond at the C-terminal Gly of ubiquitin. Involved in the processing of poly-ubiquitin precursors as well as that of ubiquitinated proteins.</text>
</comment>
<dbReference type="PANTHER" id="PTHR24006">
    <property type="entry name" value="UBIQUITIN CARBOXYL-TERMINAL HYDROLASE"/>
    <property type="match status" value="1"/>
</dbReference>
<dbReference type="Pfam" id="PF00443">
    <property type="entry name" value="UCH"/>
    <property type="match status" value="1"/>
</dbReference>
<comment type="catalytic activity">
    <reaction evidence="2">
        <text>Thiol-dependent hydrolysis of ester, thioester, amide, peptide and isopeptide bonds formed by the C-terminal Gly of ubiquitin (a 76-residue protein attached to proteins as an intracellular targeting signal).</text>
        <dbReference type="EC" id="3.4.19.12"/>
    </reaction>
</comment>
<dbReference type="PANTHER" id="PTHR24006:SF827">
    <property type="entry name" value="UBIQUITIN CARBOXYL-TERMINAL HYDROLASE 34"/>
    <property type="match status" value="1"/>
</dbReference>
<dbReference type="EnsemblPlants" id="Pp3c24_6160V3.4">
    <property type="protein sequence ID" value="Pp3c24_6160V3.4"/>
    <property type="gene ID" value="Pp3c24_6160"/>
</dbReference>
<dbReference type="Gramene" id="Pp3c24_6160V3.4">
    <property type="protein sequence ID" value="Pp3c24_6160V3.4"/>
    <property type="gene ID" value="Pp3c24_6160"/>
</dbReference>
<dbReference type="GO" id="GO:0005829">
    <property type="term" value="C:cytosol"/>
    <property type="evidence" value="ECO:0000318"/>
    <property type="project" value="GO_Central"/>
</dbReference>
<keyword evidence="2" id="KW-0378">Hydrolase</keyword>
<evidence type="ECO:0000313" key="6">
    <source>
        <dbReference type="Proteomes" id="UP000006727"/>
    </source>
</evidence>
<dbReference type="GO" id="GO:0016579">
    <property type="term" value="P:protein deubiquitination"/>
    <property type="evidence" value="ECO:0007669"/>
    <property type="project" value="InterPro"/>
</dbReference>
<reference evidence="5 6" key="1">
    <citation type="journal article" date="2008" name="Science">
        <title>The Physcomitrella genome reveals evolutionary insights into the conquest of land by plants.</title>
        <authorList>
            <person name="Rensing S."/>
            <person name="Lang D."/>
            <person name="Zimmer A."/>
            <person name="Terry A."/>
            <person name="Salamov A."/>
            <person name="Shapiro H."/>
            <person name="Nishiyama T."/>
            <person name="Perroud P.-F."/>
            <person name="Lindquist E."/>
            <person name="Kamisugi Y."/>
            <person name="Tanahashi T."/>
            <person name="Sakakibara K."/>
            <person name="Fujita T."/>
            <person name="Oishi K."/>
            <person name="Shin-I T."/>
            <person name="Kuroki Y."/>
            <person name="Toyoda A."/>
            <person name="Suzuki Y."/>
            <person name="Hashimoto A."/>
            <person name="Yamaguchi K."/>
            <person name="Sugano A."/>
            <person name="Kohara Y."/>
            <person name="Fujiyama A."/>
            <person name="Anterola A."/>
            <person name="Aoki S."/>
            <person name="Ashton N."/>
            <person name="Barbazuk W.B."/>
            <person name="Barker E."/>
            <person name="Bennetzen J."/>
            <person name="Bezanilla M."/>
            <person name="Blankenship R."/>
            <person name="Cho S.H."/>
            <person name="Dutcher S."/>
            <person name="Estelle M."/>
            <person name="Fawcett J.A."/>
            <person name="Gundlach H."/>
            <person name="Hanada K."/>
            <person name="Heyl A."/>
            <person name="Hicks K.A."/>
            <person name="Hugh J."/>
            <person name="Lohr M."/>
            <person name="Mayer K."/>
            <person name="Melkozernov A."/>
            <person name="Murata T."/>
            <person name="Nelson D."/>
            <person name="Pils B."/>
            <person name="Prigge M."/>
            <person name="Reiss B."/>
            <person name="Renner T."/>
            <person name="Rombauts S."/>
            <person name="Rushton P."/>
            <person name="Sanderfoot A."/>
            <person name="Schween G."/>
            <person name="Shiu S.-H."/>
            <person name="Stueber K."/>
            <person name="Theodoulou F.L."/>
            <person name="Tu H."/>
            <person name="Van de Peer Y."/>
            <person name="Verrier P.J."/>
            <person name="Waters E."/>
            <person name="Wood A."/>
            <person name="Yang L."/>
            <person name="Cove D."/>
            <person name="Cuming A."/>
            <person name="Hasebe M."/>
            <person name="Lucas S."/>
            <person name="Mishler D.B."/>
            <person name="Reski R."/>
            <person name="Grigoriev I."/>
            <person name="Quatrano R.S."/>
            <person name="Boore J.L."/>
        </authorList>
    </citation>
    <scope>NUCLEOTIDE SEQUENCE [LARGE SCALE GENOMIC DNA]</scope>
    <source>
        <strain evidence="5 6">cv. Gransden 2004</strain>
    </source>
</reference>
<dbReference type="EMBL" id="ABEU02000024">
    <property type="status" value="NOT_ANNOTATED_CDS"/>
    <property type="molecule type" value="Genomic_DNA"/>
</dbReference>
<feature type="domain" description="USP" evidence="4">
    <location>
        <begin position="279"/>
        <end position="661"/>
    </location>
</feature>
<sequence length="676" mass="75217">MSLVVNMQQRRTVADGRQNQDPNTIVSPAKRRTSKRLQISLEKSSQDDPNNSKNTAGRGGQMVLSALQKKQPTQQKITLEISRPAVVTPELEGGKRSIFDIRKRQLDEDESRAPLSVLDASKHDGVDNDWTTASPAKPTSKGGTHVYRKRSKTGTTPPTPSLRSFGRRQVTKEASPPPLPPPAFAPKSLSVGDKDNSESQALMPTGEQVAVMDILQPVRRQLLSPPKAREESDLYGSSATTNNMDVVTSYALLGDSETQVLGFENQIFSFIPTSPRRMHGLMNLGNTCYMNVIIQCLYNTSSFVDGMERFFGLHVKQNHSEGSEPFSYQDAESVHAALLKVFRDLKQAGRYEYVNPSVVKHAFAKHQSSFWGCIQQDAHEFFCSLIDRVQEEVSSELKRQFPIDANQPKLDTVCPTTQNFSCSVRNSLTCTGCGKVSSLEETYRDFCLALPEDERTHASKNCSLESLLNLYFQEITMSRKCEDCGVEVTKAKAQFLKLPHVLVLQLKRLHMDCDVPCTKVTAPVKFTPRLDVGPWCAPDKQKFWSPVSDDVQNFERKESVASPCSTQNGLGIVSQGNIDCESQELHAPLRTNADVGTNYRLYGVVNHLGFTASGGHFFADTYDPEGDRWLRCDDSFVTDVSSSNHLRIYVSSVLCCLHRGSRRTSGGLLTCEFAHR</sequence>
<dbReference type="Gene3D" id="3.90.70.10">
    <property type="entry name" value="Cysteine proteinases"/>
    <property type="match status" value="1"/>
</dbReference>
<dbReference type="AlphaFoldDB" id="A0A7I4CMC3"/>
<feature type="region of interest" description="Disordered" evidence="3">
    <location>
        <begin position="126"/>
        <end position="198"/>
    </location>
</feature>
<reference evidence="5 6" key="2">
    <citation type="journal article" date="2018" name="Plant J.">
        <title>The Physcomitrella patens chromosome-scale assembly reveals moss genome structure and evolution.</title>
        <authorList>
            <person name="Lang D."/>
            <person name="Ullrich K.K."/>
            <person name="Murat F."/>
            <person name="Fuchs J."/>
            <person name="Jenkins J."/>
            <person name="Haas F.B."/>
            <person name="Piednoel M."/>
            <person name="Gundlach H."/>
            <person name="Van Bel M."/>
            <person name="Meyberg R."/>
            <person name="Vives C."/>
            <person name="Morata J."/>
            <person name="Symeonidi A."/>
            <person name="Hiss M."/>
            <person name="Muchero W."/>
            <person name="Kamisugi Y."/>
            <person name="Saleh O."/>
            <person name="Blanc G."/>
            <person name="Decker E.L."/>
            <person name="van Gessel N."/>
            <person name="Grimwood J."/>
            <person name="Hayes R.D."/>
            <person name="Graham S.W."/>
            <person name="Gunter L.E."/>
            <person name="McDaniel S.F."/>
            <person name="Hoernstein S.N.W."/>
            <person name="Larsson A."/>
            <person name="Li F.W."/>
            <person name="Perroud P.F."/>
            <person name="Phillips J."/>
            <person name="Ranjan P."/>
            <person name="Rokshar D.S."/>
            <person name="Rothfels C.J."/>
            <person name="Schneider L."/>
            <person name="Shu S."/>
            <person name="Stevenson D.W."/>
            <person name="Thummler F."/>
            <person name="Tillich M."/>
            <person name="Villarreal Aguilar J.C."/>
            <person name="Widiez T."/>
            <person name="Wong G.K."/>
            <person name="Wymore A."/>
            <person name="Zhang Y."/>
            <person name="Zimmer A.D."/>
            <person name="Quatrano R.S."/>
            <person name="Mayer K.F.X."/>
            <person name="Goodstein D."/>
            <person name="Casacuberta J.M."/>
            <person name="Vandepoele K."/>
            <person name="Reski R."/>
            <person name="Cuming A.C."/>
            <person name="Tuskan G.A."/>
            <person name="Maumus F."/>
            <person name="Salse J."/>
            <person name="Schmutz J."/>
            <person name="Rensing S.A."/>
        </authorList>
    </citation>
    <scope>NUCLEOTIDE SEQUENCE [LARGE SCALE GENOMIC DNA]</scope>
    <source>
        <strain evidence="5 6">cv. Gransden 2004</strain>
    </source>
</reference>
<dbReference type="Proteomes" id="UP000006727">
    <property type="component" value="Chromosome 24"/>
</dbReference>
<dbReference type="GO" id="GO:0004843">
    <property type="term" value="F:cysteine-type deubiquitinase activity"/>
    <property type="evidence" value="ECO:0000318"/>
    <property type="project" value="GO_Central"/>
</dbReference>
<dbReference type="InterPro" id="IPR001394">
    <property type="entry name" value="Peptidase_C19_UCH"/>
</dbReference>
<reference evidence="5" key="3">
    <citation type="submission" date="2020-12" db="UniProtKB">
        <authorList>
            <consortium name="EnsemblPlants"/>
        </authorList>
    </citation>
    <scope>IDENTIFICATION</scope>
</reference>
<dbReference type="InterPro" id="IPR028889">
    <property type="entry name" value="USP"/>
</dbReference>
<evidence type="ECO:0000259" key="4">
    <source>
        <dbReference type="PROSITE" id="PS50235"/>
    </source>
</evidence>
<keyword evidence="6" id="KW-1185">Reference proteome</keyword>
<protein>
    <recommendedName>
        <fullName evidence="2">Ubiquitin carboxyl-terminal hydrolase</fullName>
        <ecNumber evidence="2">3.4.19.12</ecNumber>
    </recommendedName>
</protein>
<dbReference type="PROSITE" id="PS50235">
    <property type="entry name" value="USP_3"/>
    <property type="match status" value="1"/>
</dbReference>
<name>A0A7I4CMC3_PHYPA</name>
<comment type="similarity">
    <text evidence="1 2">Belongs to the peptidase C19 family.</text>
</comment>
<dbReference type="InterPro" id="IPR038765">
    <property type="entry name" value="Papain-like_cys_pep_sf"/>
</dbReference>
<dbReference type="GO" id="GO:0031647">
    <property type="term" value="P:regulation of protein stability"/>
    <property type="evidence" value="ECO:0000318"/>
    <property type="project" value="GO_Central"/>
</dbReference>
<feature type="compositionally biased region" description="Pro residues" evidence="3">
    <location>
        <begin position="175"/>
        <end position="184"/>
    </location>
</feature>
<accession>A0A7I4CMC3</accession>
<dbReference type="InterPro" id="IPR050164">
    <property type="entry name" value="Peptidase_C19"/>
</dbReference>
<dbReference type="PROSITE" id="PS00972">
    <property type="entry name" value="USP_1"/>
    <property type="match status" value="1"/>
</dbReference>
<dbReference type="PROSITE" id="PS00973">
    <property type="entry name" value="USP_2"/>
    <property type="match status" value="1"/>
</dbReference>
<feature type="compositionally biased region" description="Polar residues" evidence="3">
    <location>
        <begin position="41"/>
        <end position="55"/>
    </location>
</feature>
<dbReference type="GO" id="GO:0005634">
    <property type="term" value="C:nucleus"/>
    <property type="evidence" value="ECO:0000318"/>
    <property type="project" value="GO_Central"/>
</dbReference>
<evidence type="ECO:0000256" key="1">
    <source>
        <dbReference type="ARBA" id="ARBA00009085"/>
    </source>
</evidence>
<evidence type="ECO:0000256" key="2">
    <source>
        <dbReference type="RuleBase" id="RU366025"/>
    </source>
</evidence>
<feature type="compositionally biased region" description="Polar residues" evidence="3">
    <location>
        <begin position="1"/>
        <end position="26"/>
    </location>
</feature>
<keyword evidence="2" id="KW-0788">Thiol protease</keyword>
<dbReference type="InterPro" id="IPR018200">
    <property type="entry name" value="USP_CS"/>
</dbReference>
<feature type="region of interest" description="Disordered" evidence="3">
    <location>
        <begin position="1"/>
        <end position="62"/>
    </location>
</feature>